<sequence>MIKRKKVLVSLLCAVVTVGLLAGCSGKNENSGNSGSGDKVTLRMIESLTSPKRTELIQAMVTKFEAANPNIKVEFISPPFDQADNKIRTMLGSDEQLDVLEVRDLTVAEFVNNGYVEPLNAYADKWKDFATVSAVSKSVGTVGDKLYFVPNGLYERQMFYRADWLKEAGLNPPTTWQELYETAKKLTDPAKNRFGFSFRGGAGSNGTTDAMILAFNGDKVNLDDSMFTKDGATIYSTPEAKAAMDLYLKLYKDASPPDSINWGFQEQVQAFTSGVTGILLQDPDVIQSLQEKMAEGTWATAPLVTGPTGKALFAAGGAGWGITSKSKHKEEAWKLVEFLSSPAENTAFSKDYGLIPIHTSATEDEFFKTGPYKTLIDMTDKPDTYVNYKPPFQYPGTGQWGQVTMESGQSLLLNKSNVDDTLKKWDAYWADQKTKLKK</sequence>
<dbReference type="SUPFAM" id="SSF53850">
    <property type="entry name" value="Periplasmic binding protein-like II"/>
    <property type="match status" value="1"/>
</dbReference>
<keyword evidence="3" id="KW-1185">Reference proteome</keyword>
<reference evidence="2 3" key="1">
    <citation type="journal article" date="2023" name="Genome Announc.">
        <title>Pan-Genome Analyses of the Genus Cohnella and Proposal of the Novel Species Cohnella silvisoli sp. nov., Isolated from Forest Soil.</title>
        <authorList>
            <person name="Wang C."/>
            <person name="Mao L."/>
            <person name="Bao G."/>
            <person name="Zhu H."/>
        </authorList>
    </citation>
    <scope>NUCLEOTIDE SEQUENCE [LARGE SCALE GENOMIC DNA]</scope>
    <source>
        <strain evidence="2 3">NL03-T5-1</strain>
    </source>
</reference>
<evidence type="ECO:0000256" key="1">
    <source>
        <dbReference type="SAM" id="SignalP"/>
    </source>
</evidence>
<dbReference type="Pfam" id="PF01547">
    <property type="entry name" value="SBP_bac_1"/>
    <property type="match status" value="1"/>
</dbReference>
<dbReference type="EMBL" id="JASKHM010000003">
    <property type="protein sequence ID" value="MEQ4482305.1"/>
    <property type="molecule type" value="Genomic_DNA"/>
</dbReference>
<evidence type="ECO:0000313" key="3">
    <source>
        <dbReference type="Proteomes" id="UP001493487"/>
    </source>
</evidence>
<dbReference type="PANTHER" id="PTHR43649:SF12">
    <property type="entry name" value="DIACETYLCHITOBIOSE BINDING PROTEIN DASA"/>
    <property type="match status" value="1"/>
</dbReference>
<dbReference type="PROSITE" id="PS51257">
    <property type="entry name" value="PROKAR_LIPOPROTEIN"/>
    <property type="match status" value="1"/>
</dbReference>
<dbReference type="Gene3D" id="3.40.190.10">
    <property type="entry name" value="Periplasmic binding protein-like II"/>
    <property type="match status" value="1"/>
</dbReference>
<dbReference type="Proteomes" id="UP001493487">
    <property type="component" value="Unassembled WGS sequence"/>
</dbReference>
<dbReference type="RefSeq" id="WP_232185032.1">
    <property type="nucleotide sequence ID" value="NZ_JAIOAP010000004.1"/>
</dbReference>
<feature type="signal peptide" evidence="1">
    <location>
        <begin position="1"/>
        <end position="22"/>
    </location>
</feature>
<keyword evidence="1" id="KW-0732">Signal</keyword>
<protein>
    <submittedName>
        <fullName evidence="2">Sugar ABC transporter substrate-binding protein</fullName>
    </submittedName>
</protein>
<comment type="caution">
    <text evidence="2">The sequence shown here is derived from an EMBL/GenBank/DDBJ whole genome shotgun (WGS) entry which is preliminary data.</text>
</comment>
<feature type="chain" id="PRO_5045531976" evidence="1">
    <location>
        <begin position="23"/>
        <end position="438"/>
    </location>
</feature>
<organism evidence="2 3">
    <name type="scientific">Cohnella silvisoli</name>
    <dbReference type="NCBI Taxonomy" id="2873699"/>
    <lineage>
        <taxon>Bacteria</taxon>
        <taxon>Bacillati</taxon>
        <taxon>Bacillota</taxon>
        <taxon>Bacilli</taxon>
        <taxon>Bacillales</taxon>
        <taxon>Paenibacillaceae</taxon>
        <taxon>Cohnella</taxon>
    </lineage>
</organism>
<name>A0ABV1KQR5_9BACL</name>
<evidence type="ECO:0000313" key="2">
    <source>
        <dbReference type="EMBL" id="MEQ4482305.1"/>
    </source>
</evidence>
<proteinExistence type="predicted"/>
<dbReference type="InterPro" id="IPR006059">
    <property type="entry name" value="SBP"/>
</dbReference>
<accession>A0ABV1KQR5</accession>
<gene>
    <name evidence="2" type="ORF">QJS35_07835</name>
</gene>
<dbReference type="PANTHER" id="PTHR43649">
    <property type="entry name" value="ARABINOSE-BINDING PROTEIN-RELATED"/>
    <property type="match status" value="1"/>
</dbReference>
<dbReference type="CDD" id="cd13585">
    <property type="entry name" value="PBP2_TMBP_like"/>
    <property type="match status" value="1"/>
</dbReference>
<dbReference type="InterPro" id="IPR050490">
    <property type="entry name" value="Bact_solute-bd_prot1"/>
</dbReference>